<proteinExistence type="predicted"/>
<evidence type="ECO:0000313" key="8">
    <source>
        <dbReference type="Proteomes" id="UP001590951"/>
    </source>
</evidence>
<evidence type="ECO:0000256" key="6">
    <source>
        <dbReference type="SAM" id="MobiDB-lite"/>
    </source>
</evidence>
<feature type="compositionally biased region" description="Polar residues" evidence="6">
    <location>
        <begin position="591"/>
        <end position="606"/>
    </location>
</feature>
<dbReference type="Proteomes" id="UP001590951">
    <property type="component" value="Unassembled WGS sequence"/>
</dbReference>
<sequence length="1041" mass="113414">MTRPSTPPILSELRSASSPASQVAALRALKNEVIGHEQKKEMWIGLGVLAPIARILNTHKGSGKRRHRDVNGSRNQSKRRGGRSDEEEARLQAIIVVGSLAYGGPAYVSPIHAGLVISPLLALLSPTESPPQLVLAALRTLNAVADSLLLSRSDHNTTDNGLLNLLYTEQHLQTITNILLQFSPSLVAQQQIALAAALIHKTCRDEHQRVLLAQAGVLDALAVRLASFVVATGCSLNPSTGVGSGPGHVGDIPPANSRSRMAPVLQAITAVIQHSRARAIQFLSAQAFANVFQKPDTDAGSSYERKAAVWNASNAFSSRQAPPNLIENLLPPMPNSHFRSSLVPQSNFPPRGALGPSGKQSQTSKSFSSAIEVIQSQGLEFIEEEESPLIAWLLHIARIENEVTGLMAAWTLAILYRHGLTKRGREATFALLLVPLLTRMLDKDLKISSDASSPHDTSFLTSPENAIEEQAPLVLAMLAANSLEVQKAAADAGAIKKLSQLLKESYDVIIPNSTASLWAPNPSTSAQTEMREEGSRLGHNGISTAAYHVVRLRESVLVALAAIASDKDEYRKTIIDQGVIPFVIRTLKSGDANSPPQTIPQTGSTLESRKVPAGNHKDAILAACGAARALSRSVSTLRTSLMDAGLAAPLFVLLRCQDMELQIAATAVVVNLVLSFSPMREAIVEAGALKILCEHAHSMNTNLRLNSVWALKHLVYEASKDIKVKCLEELGPGWLKQIINNDVDFHTSTSTSRFGDREDGSATPIRMSTPNAAGEQVDLLNAVEEDSRESSQDLEEDGEEDLKMSDSIGALGRAELDRKQHNLSSHHTNGRGPLLETTAMTSRNIERHSSHQGLTDDLAIQKQGLDLIRNLICGTGALEMIDFVFRELGQDKLFEMLAAKLRPRVLNTFNRDRRLSESGIRHIQPHTEIIISTCYIIVHIAAGHPRQRQLLISQTELLKLIVPLFSNPSKDIRTCCVWLVTNLTWVDDNSDNMNCKTRARELMKLGIFEKLEAMDHDEVLDIRERAKIALHQISTLLRSQG</sequence>
<comment type="subcellular location">
    <subcellularLocation>
        <location evidence="2">Cytoplasm</location>
    </subcellularLocation>
    <subcellularLocation>
        <location evidence="1">Nucleus</location>
    </subcellularLocation>
</comment>
<evidence type="ECO:0000313" key="7">
    <source>
        <dbReference type="EMBL" id="KAL2052706.1"/>
    </source>
</evidence>
<dbReference type="Gene3D" id="1.25.10.10">
    <property type="entry name" value="Leucine-rich Repeat Variant"/>
    <property type="match status" value="3"/>
</dbReference>
<feature type="region of interest" description="Disordered" evidence="6">
    <location>
        <begin position="591"/>
        <end position="610"/>
    </location>
</feature>
<keyword evidence="8" id="KW-1185">Reference proteome</keyword>
<dbReference type="SUPFAM" id="SSF48371">
    <property type="entry name" value="ARM repeat"/>
    <property type="match status" value="2"/>
</dbReference>
<organism evidence="7 8">
    <name type="scientific">Lepraria finkii</name>
    <dbReference type="NCBI Taxonomy" id="1340010"/>
    <lineage>
        <taxon>Eukaryota</taxon>
        <taxon>Fungi</taxon>
        <taxon>Dikarya</taxon>
        <taxon>Ascomycota</taxon>
        <taxon>Pezizomycotina</taxon>
        <taxon>Lecanoromycetes</taxon>
        <taxon>OSLEUM clade</taxon>
        <taxon>Lecanoromycetidae</taxon>
        <taxon>Lecanorales</taxon>
        <taxon>Lecanorineae</taxon>
        <taxon>Stereocaulaceae</taxon>
        <taxon>Lepraria</taxon>
    </lineage>
</organism>
<evidence type="ECO:0000256" key="1">
    <source>
        <dbReference type="ARBA" id="ARBA00004123"/>
    </source>
</evidence>
<dbReference type="InterPro" id="IPR038739">
    <property type="entry name" value="ARMC8/Vid28"/>
</dbReference>
<protein>
    <recommendedName>
        <fullName evidence="9">Armadillo repeat-containing protein 8</fullName>
    </recommendedName>
</protein>
<dbReference type="InterPro" id="IPR011989">
    <property type="entry name" value="ARM-like"/>
</dbReference>
<accession>A0ABR4B4A9</accession>
<feature type="region of interest" description="Disordered" evidence="6">
    <location>
        <begin position="59"/>
        <end position="86"/>
    </location>
</feature>
<dbReference type="InterPro" id="IPR000225">
    <property type="entry name" value="Armadillo"/>
</dbReference>
<feature type="region of interest" description="Disordered" evidence="6">
    <location>
        <begin position="784"/>
        <end position="803"/>
    </location>
</feature>
<dbReference type="PANTHER" id="PTHR15651:SF7">
    <property type="entry name" value="ARMADILLO REPEAT-CONTAINING PROTEIN 8"/>
    <property type="match status" value="1"/>
</dbReference>
<dbReference type="Pfam" id="PF00514">
    <property type="entry name" value="Arm"/>
    <property type="match status" value="1"/>
</dbReference>
<name>A0ABR4B4A9_9LECA</name>
<dbReference type="InterPro" id="IPR016024">
    <property type="entry name" value="ARM-type_fold"/>
</dbReference>
<feature type="region of interest" description="Disordered" evidence="6">
    <location>
        <begin position="749"/>
        <end position="771"/>
    </location>
</feature>
<dbReference type="PANTHER" id="PTHR15651">
    <property type="entry name" value="ARMADILLO REPEAT-CONTAINING PROTEIN 8"/>
    <property type="match status" value="1"/>
</dbReference>
<reference evidence="7 8" key="1">
    <citation type="submission" date="2024-09" db="EMBL/GenBank/DDBJ databases">
        <title>Rethinking Asexuality: The Enigmatic Case of Functional Sexual Genes in Lepraria (Stereocaulaceae).</title>
        <authorList>
            <person name="Doellman M."/>
            <person name="Sun Y."/>
            <person name="Barcenas-Pena A."/>
            <person name="Lumbsch H.T."/>
            <person name="Grewe F."/>
        </authorList>
    </citation>
    <scope>NUCLEOTIDE SEQUENCE [LARGE SCALE GENOMIC DNA]</scope>
    <source>
        <strain evidence="7 8">Grewe 0041</strain>
    </source>
</reference>
<evidence type="ECO:0008006" key="9">
    <source>
        <dbReference type="Google" id="ProtNLM"/>
    </source>
</evidence>
<evidence type="ECO:0000256" key="3">
    <source>
        <dbReference type="ARBA" id="ARBA00022490"/>
    </source>
</evidence>
<evidence type="ECO:0000256" key="4">
    <source>
        <dbReference type="ARBA" id="ARBA00022737"/>
    </source>
</evidence>
<feature type="compositionally biased region" description="Acidic residues" evidence="6">
    <location>
        <begin position="784"/>
        <end position="800"/>
    </location>
</feature>
<gene>
    <name evidence="7" type="ORF">ABVK25_006946</name>
</gene>
<keyword evidence="3" id="KW-0963">Cytoplasm</keyword>
<keyword evidence="4" id="KW-0677">Repeat</keyword>
<evidence type="ECO:0000256" key="2">
    <source>
        <dbReference type="ARBA" id="ARBA00004496"/>
    </source>
</evidence>
<comment type="caution">
    <text evidence="7">The sequence shown here is derived from an EMBL/GenBank/DDBJ whole genome shotgun (WGS) entry which is preliminary data.</text>
</comment>
<dbReference type="EMBL" id="JBHFEH010000025">
    <property type="protein sequence ID" value="KAL2052706.1"/>
    <property type="molecule type" value="Genomic_DNA"/>
</dbReference>
<dbReference type="SMART" id="SM00185">
    <property type="entry name" value="ARM"/>
    <property type="match status" value="5"/>
</dbReference>
<keyword evidence="5" id="KW-0539">Nucleus</keyword>
<evidence type="ECO:0000256" key="5">
    <source>
        <dbReference type="ARBA" id="ARBA00023242"/>
    </source>
</evidence>